<dbReference type="Pfam" id="PF02881">
    <property type="entry name" value="SRP54_N"/>
    <property type="match status" value="1"/>
</dbReference>
<dbReference type="SMART" id="SM00382">
    <property type="entry name" value="AAA"/>
    <property type="match status" value="1"/>
</dbReference>
<dbReference type="InterPro" id="IPR013822">
    <property type="entry name" value="Signal_recog_particl_SRP54_hlx"/>
</dbReference>
<comment type="domain">
    <text evidence="9">Composed of three domains: the N-terminal N domain, which is responsible for interactions with the ribosome, the central G domain, which binds GTP, and the C-terminal M domain, which binds the RNA and the signal sequence of the RNC.</text>
</comment>
<keyword evidence="9" id="KW-0963">Cytoplasm</keyword>
<dbReference type="InterPro" id="IPR003593">
    <property type="entry name" value="AAA+_ATPase"/>
</dbReference>
<accession>A0ABQ5MIJ4</accession>
<dbReference type="InterPro" id="IPR027417">
    <property type="entry name" value="P-loop_NTPase"/>
</dbReference>
<name>A0ABQ5MIJ4_9FLAO</name>
<evidence type="ECO:0000256" key="3">
    <source>
        <dbReference type="ARBA" id="ARBA00022801"/>
    </source>
</evidence>
<dbReference type="Proteomes" id="UP001143543">
    <property type="component" value="Unassembled WGS sequence"/>
</dbReference>
<comment type="subunit">
    <text evidence="9">Part of the signal recognition particle protein translocation system, which is composed of SRP and FtsY.</text>
</comment>
<dbReference type="SUPFAM" id="SSF52540">
    <property type="entry name" value="P-loop containing nucleoside triphosphate hydrolases"/>
    <property type="match status" value="1"/>
</dbReference>
<feature type="binding site" evidence="9">
    <location>
        <begin position="189"/>
        <end position="193"/>
    </location>
    <ligand>
        <name>GTP</name>
        <dbReference type="ChEBI" id="CHEBI:37565"/>
    </ligand>
</feature>
<proteinExistence type="inferred from homology"/>
<comment type="catalytic activity">
    <reaction evidence="8 9">
        <text>GTP + H2O = GDP + phosphate + H(+)</text>
        <dbReference type="Rhea" id="RHEA:19669"/>
        <dbReference type="ChEBI" id="CHEBI:15377"/>
        <dbReference type="ChEBI" id="CHEBI:15378"/>
        <dbReference type="ChEBI" id="CHEBI:37565"/>
        <dbReference type="ChEBI" id="CHEBI:43474"/>
        <dbReference type="ChEBI" id="CHEBI:58189"/>
        <dbReference type="EC" id="3.6.5.4"/>
    </reaction>
</comment>
<keyword evidence="3 9" id="KW-0378">Hydrolase</keyword>
<feature type="binding site" evidence="9">
    <location>
        <begin position="106"/>
        <end position="113"/>
    </location>
    <ligand>
        <name>GTP</name>
        <dbReference type="ChEBI" id="CHEBI:37565"/>
    </ligand>
</feature>
<evidence type="ECO:0000256" key="1">
    <source>
        <dbReference type="ARBA" id="ARBA00005450"/>
    </source>
</evidence>
<gene>
    <name evidence="9 11" type="primary">ffh</name>
    <name evidence="11" type="ORF">Y10_12430</name>
</gene>
<keyword evidence="5 9" id="KW-0342">GTP-binding</keyword>
<evidence type="ECO:0000256" key="9">
    <source>
        <dbReference type="HAMAP-Rule" id="MF_00306"/>
    </source>
</evidence>
<keyword evidence="7 9" id="KW-0687">Ribonucleoprotein</keyword>
<comment type="similarity">
    <text evidence="1 9">Belongs to the GTP-binding SRP family. SRP54 subfamily.</text>
</comment>
<dbReference type="PANTHER" id="PTHR11564:SF5">
    <property type="entry name" value="SIGNAL RECOGNITION PARTICLE SUBUNIT SRP54"/>
    <property type="match status" value="1"/>
</dbReference>
<dbReference type="PANTHER" id="PTHR11564">
    <property type="entry name" value="SIGNAL RECOGNITION PARTICLE 54K PROTEIN SRP54"/>
    <property type="match status" value="1"/>
</dbReference>
<feature type="domain" description="SRP54-type proteins GTP-binding" evidence="10">
    <location>
        <begin position="268"/>
        <end position="281"/>
    </location>
</feature>
<dbReference type="PROSITE" id="PS00300">
    <property type="entry name" value="SRP54"/>
    <property type="match status" value="1"/>
</dbReference>
<evidence type="ECO:0000313" key="12">
    <source>
        <dbReference type="Proteomes" id="UP001143543"/>
    </source>
</evidence>
<protein>
    <recommendedName>
        <fullName evidence="9">Signal recognition particle protein</fullName>
        <ecNumber evidence="9">3.6.5.4</ecNumber>
    </recommendedName>
    <alternativeName>
        <fullName evidence="9">Fifty-four homolog</fullName>
    </alternativeName>
</protein>
<evidence type="ECO:0000256" key="5">
    <source>
        <dbReference type="ARBA" id="ARBA00023134"/>
    </source>
</evidence>
<dbReference type="SUPFAM" id="SSF47446">
    <property type="entry name" value="Signal peptide-binding domain"/>
    <property type="match status" value="1"/>
</dbReference>
<dbReference type="HAMAP" id="MF_00306">
    <property type="entry name" value="SRP54"/>
    <property type="match status" value="1"/>
</dbReference>
<dbReference type="EMBL" id="BRVO01000001">
    <property type="protein sequence ID" value="GLB48875.1"/>
    <property type="molecule type" value="Genomic_DNA"/>
</dbReference>
<dbReference type="NCBIfam" id="TIGR00959">
    <property type="entry name" value="ffh"/>
    <property type="match status" value="1"/>
</dbReference>
<dbReference type="Pfam" id="PF00448">
    <property type="entry name" value="SRP54"/>
    <property type="match status" value="1"/>
</dbReference>
<keyword evidence="4 9" id="KW-0694">RNA-binding</keyword>
<organism evidence="11 12">
    <name type="scientific">Neptunitalea lumnitzerae</name>
    <dbReference type="NCBI Taxonomy" id="2965509"/>
    <lineage>
        <taxon>Bacteria</taxon>
        <taxon>Pseudomonadati</taxon>
        <taxon>Bacteroidota</taxon>
        <taxon>Flavobacteriia</taxon>
        <taxon>Flavobacteriales</taxon>
        <taxon>Flavobacteriaceae</taxon>
        <taxon>Neptunitalea</taxon>
    </lineage>
</organism>
<keyword evidence="6 9" id="KW-0733">Signal recognition particle</keyword>
<dbReference type="CDD" id="cd18539">
    <property type="entry name" value="SRP_G"/>
    <property type="match status" value="1"/>
</dbReference>
<evidence type="ECO:0000256" key="6">
    <source>
        <dbReference type="ARBA" id="ARBA00023135"/>
    </source>
</evidence>
<dbReference type="RefSeq" id="WP_281764499.1">
    <property type="nucleotide sequence ID" value="NZ_BRVO01000001.1"/>
</dbReference>
<dbReference type="EC" id="3.6.5.4" evidence="9"/>
<keyword evidence="12" id="KW-1185">Reference proteome</keyword>
<comment type="function">
    <text evidence="9">Involved in targeting and insertion of nascent membrane proteins into the cytoplasmic membrane. Binds to the hydrophobic signal sequence of the ribosome-nascent chain (RNC) as it emerges from the ribosomes. The SRP-RNC complex is then targeted to the cytoplasmic membrane where it interacts with the SRP receptor FtsY.</text>
</comment>
<feature type="binding site" evidence="9">
    <location>
        <begin position="247"/>
        <end position="250"/>
    </location>
    <ligand>
        <name>GTP</name>
        <dbReference type="ChEBI" id="CHEBI:37565"/>
    </ligand>
</feature>
<comment type="caution">
    <text evidence="11">The sequence shown here is derived from an EMBL/GenBank/DDBJ whole genome shotgun (WGS) entry which is preliminary data.</text>
</comment>
<evidence type="ECO:0000256" key="4">
    <source>
        <dbReference type="ARBA" id="ARBA00022884"/>
    </source>
</evidence>
<dbReference type="InterPro" id="IPR036891">
    <property type="entry name" value="Signal_recog_part_SRP54_M_sf"/>
</dbReference>
<evidence type="ECO:0000313" key="11">
    <source>
        <dbReference type="EMBL" id="GLB48875.1"/>
    </source>
</evidence>
<dbReference type="Gene3D" id="3.40.50.300">
    <property type="entry name" value="P-loop containing nucleotide triphosphate hydrolases"/>
    <property type="match status" value="1"/>
</dbReference>
<dbReference type="InterPro" id="IPR022941">
    <property type="entry name" value="SRP54"/>
</dbReference>
<dbReference type="Gene3D" id="1.20.120.140">
    <property type="entry name" value="Signal recognition particle SRP54, nucleotide-binding domain"/>
    <property type="match status" value="1"/>
</dbReference>
<reference evidence="11" key="1">
    <citation type="submission" date="2022-07" db="EMBL/GenBank/DDBJ databases">
        <title>Taxonomy of Novel Oxalotrophic and Methylotrophic Bacteria.</title>
        <authorList>
            <person name="Sahin N."/>
            <person name="Tani A."/>
        </authorList>
    </citation>
    <scope>NUCLEOTIDE SEQUENCE</scope>
    <source>
        <strain evidence="11">Y10</strain>
    </source>
</reference>
<dbReference type="InterPro" id="IPR004780">
    <property type="entry name" value="SRP"/>
</dbReference>
<evidence type="ECO:0000256" key="8">
    <source>
        <dbReference type="ARBA" id="ARBA00048027"/>
    </source>
</evidence>
<dbReference type="Gene3D" id="1.10.260.30">
    <property type="entry name" value="Signal recognition particle, SRP54 subunit, M-domain"/>
    <property type="match status" value="1"/>
</dbReference>
<sequence>MFDNLSDKLDKALHVLKGHGQITEINVAETIKEVRRALLDADVNFKIAKQFTNRVKEKALGQNVLTSLQPGQLMVKIVKDELTELMGGDAEGVNLSGNPSVILMSGLQGSGKTTFSGKLANFLKNKRTKKPLLVACDVYRPAAVDQLHVVGDQIQVDVYSDKGNTNPVAIAQAGIAHAKANGHNVVIIDTAGRLAVDEQMMKEIAEIHKAIQPQETLFVVDAMTGQDAVNTAKAFNDVLNFDGVILTKLDGDTRGGAAISIKSVVDKPIKFIGTGEKMDAIDVFYPARMADRILGMGDVVSLVERAQEQYDEEEARKLQKKIAKNQFGFDDFLSQIQQIKKMGSMKDLLGMIPGAGKALKGIDIEDDAFKHVEAIIHSMTPDERTTPSVLNASRKKRIAKGSGRTVQEVNQLLKQFDQMSKMMKMMQGGGGRQMMQMMGKMKR</sequence>
<dbReference type="SMART" id="SM00963">
    <property type="entry name" value="SRP54_N"/>
    <property type="match status" value="1"/>
</dbReference>
<dbReference type="InterPro" id="IPR000897">
    <property type="entry name" value="SRP54_GTPase_dom"/>
</dbReference>
<evidence type="ECO:0000256" key="2">
    <source>
        <dbReference type="ARBA" id="ARBA00022741"/>
    </source>
</evidence>
<dbReference type="InterPro" id="IPR042101">
    <property type="entry name" value="SRP54_N_sf"/>
</dbReference>
<evidence type="ECO:0000256" key="7">
    <source>
        <dbReference type="ARBA" id="ARBA00023274"/>
    </source>
</evidence>
<comment type="subcellular location">
    <subcellularLocation>
        <location evidence="9">Cytoplasm</location>
    </subcellularLocation>
    <text evidence="9">The SRP-RNC complex is targeted to the cytoplasmic membrane.</text>
</comment>
<keyword evidence="2 9" id="KW-0547">Nucleotide-binding</keyword>
<evidence type="ECO:0000259" key="10">
    <source>
        <dbReference type="PROSITE" id="PS00300"/>
    </source>
</evidence>
<dbReference type="Pfam" id="PF02978">
    <property type="entry name" value="SRP_SPB"/>
    <property type="match status" value="1"/>
</dbReference>
<dbReference type="InterPro" id="IPR004125">
    <property type="entry name" value="Signal_recog_particle_SRP54_M"/>
</dbReference>
<dbReference type="SMART" id="SM00962">
    <property type="entry name" value="SRP54"/>
    <property type="match status" value="1"/>
</dbReference>